<keyword evidence="7" id="KW-1133">Transmembrane helix</keyword>
<reference evidence="8" key="1">
    <citation type="submission" date="2022-05" db="EMBL/GenBank/DDBJ databases">
        <authorList>
            <person name="Oliphant S.A."/>
            <person name="Watson-Haigh N.S."/>
            <person name="Sumby K.M."/>
            <person name="Gardner J.M."/>
            <person name="Jiranek V."/>
        </authorList>
    </citation>
    <scope>NUCLEOTIDE SEQUENCE</scope>
    <source>
        <strain evidence="8">KI4_B1</strain>
    </source>
</reference>
<protein>
    <submittedName>
        <fullName evidence="8">MetQ/NlpA family ABC transporter substrate-binding protein</fullName>
    </submittedName>
</protein>
<organism evidence="8 9">
    <name type="scientific">Fructilactobacillus cliffordii</name>
    <dbReference type="NCBI Taxonomy" id="2940299"/>
    <lineage>
        <taxon>Bacteria</taxon>
        <taxon>Bacillati</taxon>
        <taxon>Bacillota</taxon>
        <taxon>Bacilli</taxon>
        <taxon>Lactobacillales</taxon>
        <taxon>Lactobacillaceae</taxon>
        <taxon>Fructilactobacillus</taxon>
    </lineage>
</organism>
<keyword evidence="5" id="KW-0564">Palmitate</keyword>
<evidence type="ECO:0000256" key="7">
    <source>
        <dbReference type="SAM" id="Phobius"/>
    </source>
</evidence>
<dbReference type="EMBL" id="CP097119">
    <property type="protein sequence ID" value="USS89408.1"/>
    <property type="molecule type" value="Genomic_DNA"/>
</dbReference>
<dbReference type="AlphaFoldDB" id="A0A9Q9E3C7"/>
<keyword evidence="7" id="KW-0812">Transmembrane</keyword>
<evidence type="ECO:0000256" key="5">
    <source>
        <dbReference type="ARBA" id="ARBA00023139"/>
    </source>
</evidence>
<dbReference type="Proteomes" id="UP001055911">
    <property type="component" value="Chromosome"/>
</dbReference>
<evidence type="ECO:0000256" key="2">
    <source>
        <dbReference type="ARBA" id="ARBA00008973"/>
    </source>
</evidence>
<dbReference type="GO" id="GO:0016020">
    <property type="term" value="C:membrane"/>
    <property type="evidence" value="ECO:0007669"/>
    <property type="project" value="UniProtKB-SubCell"/>
</dbReference>
<sequence>MKKGRIIGIGIVLVVVILGVWTFWGHAHQQKDEITLGTIGSDAQIWNYIAKQPATKKAHIKLQVKSFTDGVALNTATAQGKVNVNAFQSDAYLQAYNQKNPKQQLDVIGTTYLEPLGIYSTKYKQLSQIPDGSIIAIADNPANTARGLKLLAQAGLIKLKPNFSTLSGLNGIASNPHQFKFQEIDDTTGPRVIKDQKVAAALISNTIALEGHLNVLTDSLYHEQVNQSTKANINVLATAKNASKQQKHQYQKLLQIYHSKNVQKYVQREFDGTKIEVQKPVSYLRN</sequence>
<keyword evidence="6" id="KW-0449">Lipoprotein</keyword>
<evidence type="ECO:0000256" key="4">
    <source>
        <dbReference type="ARBA" id="ARBA00023136"/>
    </source>
</evidence>
<name>A0A9Q9E3C7_9LACO</name>
<dbReference type="Pfam" id="PF03180">
    <property type="entry name" value="Lipoprotein_9"/>
    <property type="match status" value="1"/>
</dbReference>
<dbReference type="Gene3D" id="3.40.190.10">
    <property type="entry name" value="Periplasmic binding protein-like II"/>
    <property type="match status" value="2"/>
</dbReference>
<dbReference type="InterPro" id="IPR004872">
    <property type="entry name" value="Lipoprotein_NlpA"/>
</dbReference>
<dbReference type="PANTHER" id="PTHR30429:SF3">
    <property type="entry name" value="LIPOPROTEIN"/>
    <property type="match status" value="1"/>
</dbReference>
<evidence type="ECO:0000256" key="3">
    <source>
        <dbReference type="ARBA" id="ARBA00022729"/>
    </source>
</evidence>
<gene>
    <name evidence="8" type="ORF">M3M40_00960</name>
</gene>
<dbReference type="SUPFAM" id="SSF53850">
    <property type="entry name" value="Periplasmic binding protein-like II"/>
    <property type="match status" value="1"/>
</dbReference>
<feature type="transmembrane region" description="Helical" evidence="7">
    <location>
        <begin position="7"/>
        <end position="24"/>
    </location>
</feature>
<proteinExistence type="inferred from homology"/>
<evidence type="ECO:0000313" key="9">
    <source>
        <dbReference type="Proteomes" id="UP001055911"/>
    </source>
</evidence>
<evidence type="ECO:0000256" key="1">
    <source>
        <dbReference type="ARBA" id="ARBA00004635"/>
    </source>
</evidence>
<keyword evidence="9" id="KW-1185">Reference proteome</keyword>
<dbReference type="PANTHER" id="PTHR30429">
    <property type="entry name" value="D-METHIONINE-BINDING LIPOPROTEIN METQ"/>
    <property type="match status" value="1"/>
</dbReference>
<keyword evidence="3" id="KW-0732">Signal</keyword>
<comment type="subcellular location">
    <subcellularLocation>
        <location evidence="1">Membrane</location>
        <topology evidence="1">Lipid-anchor</topology>
    </subcellularLocation>
</comment>
<dbReference type="RefSeq" id="WP_252766958.1">
    <property type="nucleotide sequence ID" value="NZ_CP097119.1"/>
</dbReference>
<comment type="similarity">
    <text evidence="2">Belongs to the NlpA lipoprotein family.</text>
</comment>
<accession>A0A9Q9E3C7</accession>
<evidence type="ECO:0000313" key="8">
    <source>
        <dbReference type="EMBL" id="USS89408.1"/>
    </source>
</evidence>
<evidence type="ECO:0000256" key="6">
    <source>
        <dbReference type="ARBA" id="ARBA00023288"/>
    </source>
</evidence>
<keyword evidence="4 7" id="KW-0472">Membrane</keyword>